<proteinExistence type="inferred from homology"/>
<dbReference type="InterPro" id="IPR013986">
    <property type="entry name" value="DExx_box_DNA_helicase_dom_sf"/>
</dbReference>
<dbReference type="PROSITE" id="PS51198">
    <property type="entry name" value="UVRD_HELICASE_ATP_BIND"/>
    <property type="match status" value="1"/>
</dbReference>
<evidence type="ECO:0000256" key="10">
    <source>
        <dbReference type="ARBA" id="ARBA00048988"/>
    </source>
</evidence>
<feature type="binding site" evidence="11">
    <location>
        <begin position="24"/>
        <end position="31"/>
    </location>
    <ligand>
        <name>ATP</name>
        <dbReference type="ChEBI" id="CHEBI:30616"/>
    </ligand>
</feature>
<dbReference type="PROSITE" id="PS51217">
    <property type="entry name" value="UVRD_HELICASE_CTER"/>
    <property type="match status" value="1"/>
</dbReference>
<evidence type="ECO:0000259" key="12">
    <source>
        <dbReference type="PROSITE" id="PS51198"/>
    </source>
</evidence>
<evidence type="ECO:0000256" key="6">
    <source>
        <dbReference type="ARBA" id="ARBA00023125"/>
    </source>
</evidence>
<evidence type="ECO:0000259" key="13">
    <source>
        <dbReference type="PROSITE" id="PS51217"/>
    </source>
</evidence>
<gene>
    <name evidence="14" type="ORF">FYJ75_05915</name>
</gene>
<evidence type="ECO:0000256" key="9">
    <source>
        <dbReference type="ARBA" id="ARBA00034808"/>
    </source>
</evidence>
<dbReference type="GO" id="GO:0005524">
    <property type="term" value="F:ATP binding"/>
    <property type="evidence" value="ECO:0007669"/>
    <property type="project" value="UniProtKB-UniRule"/>
</dbReference>
<reference evidence="14 15" key="1">
    <citation type="submission" date="2019-08" db="EMBL/GenBank/DDBJ databases">
        <title>In-depth cultivation of the pig gut microbiome towards novel bacterial diversity and tailored functional studies.</title>
        <authorList>
            <person name="Wylensek D."/>
            <person name="Hitch T.C.A."/>
            <person name="Clavel T."/>
        </authorList>
    </citation>
    <scope>NUCLEOTIDE SEQUENCE [LARGE SCALE GENOMIC DNA]</scope>
    <source>
        <strain evidence="14 15">MUC/MUC-530-WT-4D</strain>
    </source>
</reference>
<dbReference type="InterPro" id="IPR000212">
    <property type="entry name" value="DNA_helicase_UvrD/REP"/>
</dbReference>
<feature type="domain" description="UvrD-like helicase ATP-binding" evidence="12">
    <location>
        <begin position="3"/>
        <end position="278"/>
    </location>
</feature>
<keyword evidence="15" id="KW-1185">Reference proteome</keyword>
<keyword evidence="5 11" id="KW-0067">ATP-binding</keyword>
<dbReference type="AlphaFoldDB" id="A0A6L5YRN4"/>
<evidence type="ECO:0000256" key="1">
    <source>
        <dbReference type="ARBA" id="ARBA00009922"/>
    </source>
</evidence>
<dbReference type="InterPro" id="IPR027417">
    <property type="entry name" value="P-loop_NTPase"/>
</dbReference>
<organism evidence="14 15">
    <name type="scientific">Roseburia porci</name>
    <dbReference type="NCBI Taxonomy" id="2605790"/>
    <lineage>
        <taxon>Bacteria</taxon>
        <taxon>Bacillati</taxon>
        <taxon>Bacillota</taxon>
        <taxon>Clostridia</taxon>
        <taxon>Lachnospirales</taxon>
        <taxon>Lachnospiraceae</taxon>
        <taxon>Roseburia</taxon>
    </lineage>
</organism>
<sequence>MQNTLNEPQALAVKHFQGPCMILAGPGSGKTFVITQRTANLIRECGVDPSHILVITFTRAAANEMRQRFQKLMNGEAGGVTFGTFHAVYFMVLKYAYHFQASNIITEEKKYQLMREILARYHVEYEDENEFIGNLFREISMIKNTRIPIENFYSGQCAEELFRKIYKDYKCMLDRYKLIDFDDMLLYTYELFEKRKDILASWQKKYQYILVDEFQDINQIQYDILRMLALPENNLFIVGDDDQSIYRFRGSKPEIMLNFAKDYPDTKRILLDVNYRCQKNIVDASLNLISYNKERFEKKISANQSAEDPVRILQFAQQREQNLYVIEEIKKAVQSGTELSDFAILFRTNTQPRLLMEQLMEYNIPFRTKEQIPNLYEHWAVRDIFTYIQIAQGSRKRRDFLQIMNRPKRYIGRDSLYGETISFEEWKRMYEKQPWIAERIERLAYDIQMLKNMSPYAAINYIRKGIGYDDYLKEYAKQRHLKEEDLSDVLDELQTTARGYKSYEQWQEHIRKYTEEMRMIAEQKNSNPDAVTLATLHSSKGLEFPIVYIVDVNEGIMPYKKAVLEKELEEERRMFYVGMTRAKHALTLCTVNNVNNKTMECSRFLNECREQKKTK</sequence>
<evidence type="ECO:0000256" key="11">
    <source>
        <dbReference type="PROSITE-ProRule" id="PRU00560"/>
    </source>
</evidence>
<comment type="catalytic activity">
    <reaction evidence="10">
        <text>ATP + H2O = ADP + phosphate + H(+)</text>
        <dbReference type="Rhea" id="RHEA:13065"/>
        <dbReference type="ChEBI" id="CHEBI:15377"/>
        <dbReference type="ChEBI" id="CHEBI:15378"/>
        <dbReference type="ChEBI" id="CHEBI:30616"/>
        <dbReference type="ChEBI" id="CHEBI:43474"/>
        <dbReference type="ChEBI" id="CHEBI:456216"/>
        <dbReference type="EC" id="5.6.2.4"/>
    </reaction>
</comment>
<dbReference type="InterPro" id="IPR014016">
    <property type="entry name" value="UvrD-like_ATP-bd"/>
</dbReference>
<name>A0A6L5YRN4_9FIRM</name>
<feature type="domain" description="UvrD-like helicase C-terminal" evidence="13">
    <location>
        <begin position="279"/>
        <end position="541"/>
    </location>
</feature>
<evidence type="ECO:0000256" key="4">
    <source>
        <dbReference type="ARBA" id="ARBA00022806"/>
    </source>
</evidence>
<dbReference type="Gene3D" id="3.40.50.300">
    <property type="entry name" value="P-loop containing nucleotide triphosphate hydrolases"/>
    <property type="match status" value="2"/>
</dbReference>
<dbReference type="PANTHER" id="PTHR11070">
    <property type="entry name" value="UVRD / RECB / PCRA DNA HELICASE FAMILY MEMBER"/>
    <property type="match status" value="1"/>
</dbReference>
<dbReference type="GO" id="GO:0033202">
    <property type="term" value="C:DNA helicase complex"/>
    <property type="evidence" value="ECO:0007669"/>
    <property type="project" value="TreeGrafter"/>
</dbReference>
<dbReference type="GO" id="GO:0005829">
    <property type="term" value="C:cytosol"/>
    <property type="evidence" value="ECO:0007669"/>
    <property type="project" value="TreeGrafter"/>
</dbReference>
<evidence type="ECO:0000313" key="15">
    <source>
        <dbReference type="Proteomes" id="UP000474024"/>
    </source>
</evidence>
<dbReference type="RefSeq" id="WP_154429543.1">
    <property type="nucleotide sequence ID" value="NZ_VUNI01000007.1"/>
</dbReference>
<comment type="similarity">
    <text evidence="1">Belongs to the helicase family. UvrD subfamily.</text>
</comment>
<dbReference type="GO" id="GO:0003677">
    <property type="term" value="F:DNA binding"/>
    <property type="evidence" value="ECO:0007669"/>
    <property type="project" value="UniProtKB-KW"/>
</dbReference>
<keyword evidence="7" id="KW-0413">Isomerase</keyword>
<dbReference type="Gene3D" id="1.10.486.10">
    <property type="entry name" value="PCRA, domain 4"/>
    <property type="match status" value="1"/>
</dbReference>
<dbReference type="EC" id="5.6.2.4" evidence="9"/>
<dbReference type="GO" id="GO:0043138">
    <property type="term" value="F:3'-5' DNA helicase activity"/>
    <property type="evidence" value="ECO:0007669"/>
    <property type="project" value="UniProtKB-EC"/>
</dbReference>
<accession>A0A6L5YRN4</accession>
<keyword evidence="6" id="KW-0238">DNA-binding</keyword>
<dbReference type="PANTHER" id="PTHR11070:SF2">
    <property type="entry name" value="ATP-DEPENDENT DNA HELICASE SRS2"/>
    <property type="match status" value="1"/>
</dbReference>
<evidence type="ECO:0000256" key="2">
    <source>
        <dbReference type="ARBA" id="ARBA00022741"/>
    </source>
</evidence>
<dbReference type="GO" id="GO:0016787">
    <property type="term" value="F:hydrolase activity"/>
    <property type="evidence" value="ECO:0007669"/>
    <property type="project" value="UniProtKB-UniRule"/>
</dbReference>
<evidence type="ECO:0000256" key="8">
    <source>
        <dbReference type="ARBA" id="ARBA00034617"/>
    </source>
</evidence>
<keyword evidence="3 11" id="KW-0378">Hydrolase</keyword>
<keyword evidence="2 11" id="KW-0547">Nucleotide-binding</keyword>
<dbReference type="Proteomes" id="UP000474024">
    <property type="component" value="Unassembled WGS sequence"/>
</dbReference>
<dbReference type="EMBL" id="VUNI01000007">
    <property type="protein sequence ID" value="MST74576.1"/>
    <property type="molecule type" value="Genomic_DNA"/>
</dbReference>
<keyword evidence="4 11" id="KW-0347">Helicase</keyword>
<evidence type="ECO:0000256" key="3">
    <source>
        <dbReference type="ARBA" id="ARBA00022801"/>
    </source>
</evidence>
<comment type="caution">
    <text evidence="14">The sequence shown here is derived from an EMBL/GenBank/DDBJ whole genome shotgun (WGS) entry which is preliminary data.</text>
</comment>
<dbReference type="GO" id="GO:0000725">
    <property type="term" value="P:recombinational repair"/>
    <property type="evidence" value="ECO:0007669"/>
    <property type="project" value="TreeGrafter"/>
</dbReference>
<dbReference type="Gene3D" id="1.10.10.160">
    <property type="match status" value="1"/>
</dbReference>
<dbReference type="InterPro" id="IPR014017">
    <property type="entry name" value="DNA_helicase_UvrD-like_C"/>
</dbReference>
<dbReference type="Pfam" id="PF13361">
    <property type="entry name" value="UvrD_C"/>
    <property type="match status" value="1"/>
</dbReference>
<evidence type="ECO:0000256" key="5">
    <source>
        <dbReference type="ARBA" id="ARBA00022840"/>
    </source>
</evidence>
<dbReference type="Pfam" id="PF00580">
    <property type="entry name" value="UvrD-helicase"/>
    <property type="match status" value="1"/>
</dbReference>
<evidence type="ECO:0000256" key="7">
    <source>
        <dbReference type="ARBA" id="ARBA00023235"/>
    </source>
</evidence>
<protein>
    <recommendedName>
        <fullName evidence="9">DNA 3'-5' helicase</fullName>
        <ecNumber evidence="9">5.6.2.4</ecNumber>
    </recommendedName>
</protein>
<dbReference type="SUPFAM" id="SSF52540">
    <property type="entry name" value="P-loop containing nucleoside triphosphate hydrolases"/>
    <property type="match status" value="1"/>
</dbReference>
<evidence type="ECO:0000313" key="14">
    <source>
        <dbReference type="EMBL" id="MST74576.1"/>
    </source>
</evidence>
<comment type="catalytic activity">
    <reaction evidence="8">
        <text>Couples ATP hydrolysis with the unwinding of duplex DNA by translocating in the 3'-5' direction.</text>
        <dbReference type="EC" id="5.6.2.4"/>
    </reaction>
</comment>
<dbReference type="CDD" id="cd17932">
    <property type="entry name" value="DEXQc_UvrD"/>
    <property type="match status" value="1"/>
</dbReference>